<reference evidence="1 2" key="1">
    <citation type="submission" date="2018-10" db="EMBL/GenBank/DDBJ databases">
        <title>Improved assembly of the deer mouse Peromyscus maniculatus genome.</title>
        <authorList>
            <person name="Lassance J.-M."/>
            <person name="Hoekstra H.E."/>
        </authorList>
    </citation>
    <scope>NUCLEOTIDE SEQUENCE [LARGE SCALE GENOMIC DNA]</scope>
</reference>
<proteinExistence type="predicted"/>
<protein>
    <submittedName>
        <fullName evidence="1">Uncharacterized protein</fullName>
    </submittedName>
</protein>
<dbReference type="Proteomes" id="UP000694547">
    <property type="component" value="Chromosome 20"/>
</dbReference>
<keyword evidence="2" id="KW-1185">Reference proteome</keyword>
<reference evidence="1" key="3">
    <citation type="submission" date="2025-09" db="UniProtKB">
        <authorList>
            <consortium name="Ensembl"/>
        </authorList>
    </citation>
    <scope>IDENTIFICATION</scope>
</reference>
<accession>A0A8C8UGH2</accession>
<name>A0A8C8UGH2_PERMB</name>
<organism evidence="1 2">
    <name type="scientific">Peromyscus maniculatus bairdii</name>
    <name type="common">Prairie deer mouse</name>
    <dbReference type="NCBI Taxonomy" id="230844"/>
    <lineage>
        <taxon>Eukaryota</taxon>
        <taxon>Metazoa</taxon>
        <taxon>Chordata</taxon>
        <taxon>Craniata</taxon>
        <taxon>Vertebrata</taxon>
        <taxon>Euteleostomi</taxon>
        <taxon>Mammalia</taxon>
        <taxon>Eutheria</taxon>
        <taxon>Euarchontoglires</taxon>
        <taxon>Glires</taxon>
        <taxon>Rodentia</taxon>
        <taxon>Myomorpha</taxon>
        <taxon>Muroidea</taxon>
        <taxon>Cricetidae</taxon>
        <taxon>Neotominae</taxon>
        <taxon>Peromyscus</taxon>
    </lineage>
</organism>
<dbReference type="Ensembl" id="ENSPEMT00000038801.1">
    <property type="protein sequence ID" value="ENSPEMP00000031268.1"/>
    <property type="gene ID" value="ENSPEMG00000025312.1"/>
</dbReference>
<sequence length="76" mass="8679">MSIFSCLAPSRQGLSLKLELGWWLASPNGPSVSTHHRRPIHSLNHLPSVYIYFCTYQTEPIQEMEISQSHIILDSQ</sequence>
<evidence type="ECO:0000313" key="2">
    <source>
        <dbReference type="Proteomes" id="UP000694547"/>
    </source>
</evidence>
<evidence type="ECO:0000313" key="1">
    <source>
        <dbReference type="Ensembl" id="ENSPEMP00000031268.1"/>
    </source>
</evidence>
<dbReference type="AlphaFoldDB" id="A0A8C8UGH2"/>
<reference evidence="1" key="2">
    <citation type="submission" date="2025-08" db="UniProtKB">
        <authorList>
            <consortium name="Ensembl"/>
        </authorList>
    </citation>
    <scope>IDENTIFICATION</scope>
</reference>